<feature type="region of interest" description="Disordered" evidence="1">
    <location>
        <begin position="1"/>
        <end position="77"/>
    </location>
</feature>
<reference evidence="2 3" key="1">
    <citation type="submission" date="2015-10" db="EMBL/GenBank/DDBJ databases">
        <title>Draft genome sequence of pyrrolomycin-producing Streptomyces vitaminophilus.</title>
        <authorList>
            <person name="Graham D.E."/>
            <person name="Mahan K.M."/>
            <person name="Klingeman D.M."/>
            <person name="Hettich R.L."/>
            <person name="Parry R.J."/>
        </authorList>
    </citation>
    <scope>NUCLEOTIDE SEQUENCE [LARGE SCALE GENOMIC DNA]</scope>
    <source>
        <strain evidence="2 3">ATCC 31673</strain>
    </source>
</reference>
<organism evidence="2 3">
    <name type="scientific">Wenjunlia vitaminophila</name>
    <name type="common">Streptomyces vitaminophilus</name>
    <dbReference type="NCBI Taxonomy" id="76728"/>
    <lineage>
        <taxon>Bacteria</taxon>
        <taxon>Bacillati</taxon>
        <taxon>Actinomycetota</taxon>
        <taxon>Actinomycetes</taxon>
        <taxon>Kitasatosporales</taxon>
        <taxon>Streptomycetaceae</taxon>
        <taxon>Wenjunlia</taxon>
    </lineage>
</organism>
<proteinExistence type="predicted"/>
<dbReference type="EMBL" id="LLZU01000037">
    <property type="protein sequence ID" value="KRV47423.1"/>
    <property type="molecule type" value="Genomic_DNA"/>
</dbReference>
<gene>
    <name evidence="2" type="ORF">AQ490_08185</name>
</gene>
<evidence type="ECO:0000313" key="3">
    <source>
        <dbReference type="Proteomes" id="UP000050867"/>
    </source>
</evidence>
<keyword evidence="3" id="KW-1185">Reference proteome</keyword>
<dbReference type="Proteomes" id="UP000050867">
    <property type="component" value="Unassembled WGS sequence"/>
</dbReference>
<accession>A0A0T6LNJ7</accession>
<feature type="compositionally biased region" description="Low complexity" evidence="1">
    <location>
        <begin position="61"/>
        <end position="76"/>
    </location>
</feature>
<feature type="compositionally biased region" description="Basic and acidic residues" evidence="1">
    <location>
        <begin position="17"/>
        <end position="27"/>
    </location>
</feature>
<evidence type="ECO:0000256" key="1">
    <source>
        <dbReference type="SAM" id="MobiDB-lite"/>
    </source>
</evidence>
<sequence>MGRGGPTGAGRTHGPPKRSDAGAEDHAGAVAVADAPGSPGPCARVPAGAAGTPPGDGVGVPGVPVPGSSSSTVEVPRPVRPAACRSASGGRVPRSLSIAARAPV</sequence>
<protein>
    <submittedName>
        <fullName evidence="2">Uncharacterized protein</fullName>
    </submittedName>
</protein>
<dbReference type="AlphaFoldDB" id="A0A0T6LNJ7"/>
<name>A0A0T6LNJ7_WENVI</name>
<comment type="caution">
    <text evidence="2">The sequence shown here is derived from an EMBL/GenBank/DDBJ whole genome shotgun (WGS) entry which is preliminary data.</text>
</comment>
<evidence type="ECO:0000313" key="2">
    <source>
        <dbReference type="EMBL" id="KRV47423.1"/>
    </source>
</evidence>